<gene>
    <name evidence="1" type="ORF">LOK49_LG05G02487</name>
</gene>
<name>A0ACC0HLX9_9ERIC</name>
<evidence type="ECO:0000313" key="2">
    <source>
        <dbReference type="Proteomes" id="UP001060215"/>
    </source>
</evidence>
<proteinExistence type="predicted"/>
<accession>A0ACC0HLX9</accession>
<dbReference type="Proteomes" id="UP001060215">
    <property type="component" value="Chromosome 4"/>
</dbReference>
<sequence length="80" mass="8879">MALRMSPDKKTVHCDAEPWFKPKKGGLIPPKRKLVKTMMLECLLKSIGSMFQSCCPSGPPSNPTTKSKNKNKKAIFSIQS</sequence>
<comment type="caution">
    <text evidence="1">The sequence shown here is derived from an EMBL/GenBank/DDBJ whole genome shotgun (WGS) entry which is preliminary data.</text>
</comment>
<dbReference type="EMBL" id="CM045761">
    <property type="protein sequence ID" value="KAI8014582.1"/>
    <property type="molecule type" value="Genomic_DNA"/>
</dbReference>
<reference evidence="1 2" key="1">
    <citation type="journal article" date="2022" name="Plant J.">
        <title>Chromosome-level genome of Camellia lanceoleosa provides a valuable resource for understanding genome evolution and self-incompatibility.</title>
        <authorList>
            <person name="Gong W."/>
            <person name="Xiao S."/>
            <person name="Wang L."/>
            <person name="Liao Z."/>
            <person name="Chang Y."/>
            <person name="Mo W."/>
            <person name="Hu G."/>
            <person name="Li W."/>
            <person name="Zhao G."/>
            <person name="Zhu H."/>
            <person name="Hu X."/>
            <person name="Ji K."/>
            <person name="Xiang X."/>
            <person name="Song Q."/>
            <person name="Yuan D."/>
            <person name="Jin S."/>
            <person name="Zhang L."/>
        </authorList>
    </citation>
    <scope>NUCLEOTIDE SEQUENCE [LARGE SCALE GENOMIC DNA]</scope>
    <source>
        <strain evidence="1">SQ_2022a</strain>
    </source>
</reference>
<organism evidence="1 2">
    <name type="scientific">Camellia lanceoleosa</name>
    <dbReference type="NCBI Taxonomy" id="1840588"/>
    <lineage>
        <taxon>Eukaryota</taxon>
        <taxon>Viridiplantae</taxon>
        <taxon>Streptophyta</taxon>
        <taxon>Embryophyta</taxon>
        <taxon>Tracheophyta</taxon>
        <taxon>Spermatophyta</taxon>
        <taxon>Magnoliopsida</taxon>
        <taxon>eudicotyledons</taxon>
        <taxon>Gunneridae</taxon>
        <taxon>Pentapetalae</taxon>
        <taxon>asterids</taxon>
        <taxon>Ericales</taxon>
        <taxon>Theaceae</taxon>
        <taxon>Camellia</taxon>
    </lineage>
</organism>
<keyword evidence="2" id="KW-1185">Reference proteome</keyword>
<protein>
    <submittedName>
        <fullName evidence="1">Uncharacterized protein</fullName>
    </submittedName>
</protein>
<evidence type="ECO:0000313" key="1">
    <source>
        <dbReference type="EMBL" id="KAI8014582.1"/>
    </source>
</evidence>